<reference evidence="4" key="1">
    <citation type="submission" date="2018-05" db="EMBL/GenBank/DDBJ databases">
        <authorList>
            <person name="Lanie J.A."/>
            <person name="Ng W.-L."/>
            <person name="Kazmierczak K.M."/>
            <person name="Andrzejewski T.M."/>
            <person name="Davidsen T.M."/>
            <person name="Wayne K.J."/>
            <person name="Tettelin H."/>
            <person name="Glass J.I."/>
            <person name="Rusch D."/>
            <person name="Podicherti R."/>
            <person name="Tsui H.-C.T."/>
            <person name="Winkler M.E."/>
        </authorList>
    </citation>
    <scope>NUCLEOTIDE SEQUENCE</scope>
</reference>
<protein>
    <recommendedName>
        <fullName evidence="5">Demethylmenaquinone methyltransferase</fullName>
    </recommendedName>
</protein>
<dbReference type="PROSITE" id="PS51608">
    <property type="entry name" value="SAM_MT_UBIE"/>
    <property type="match status" value="1"/>
</dbReference>
<dbReference type="CDD" id="cd02440">
    <property type="entry name" value="AdoMet_MTases"/>
    <property type="match status" value="1"/>
</dbReference>
<evidence type="ECO:0000256" key="2">
    <source>
        <dbReference type="ARBA" id="ARBA00022679"/>
    </source>
</evidence>
<dbReference type="InterPro" id="IPR029063">
    <property type="entry name" value="SAM-dependent_MTases_sf"/>
</dbReference>
<gene>
    <name evidence="4" type="ORF">METZ01_LOCUS122957</name>
</gene>
<evidence type="ECO:0000256" key="3">
    <source>
        <dbReference type="ARBA" id="ARBA00022691"/>
    </source>
</evidence>
<dbReference type="PROSITE" id="PS01184">
    <property type="entry name" value="UBIE_2"/>
    <property type="match status" value="1"/>
</dbReference>
<dbReference type="PANTHER" id="PTHR43591">
    <property type="entry name" value="METHYLTRANSFERASE"/>
    <property type="match status" value="1"/>
</dbReference>
<evidence type="ECO:0000256" key="1">
    <source>
        <dbReference type="ARBA" id="ARBA00022603"/>
    </source>
</evidence>
<dbReference type="GO" id="GO:0032259">
    <property type="term" value="P:methylation"/>
    <property type="evidence" value="ECO:0007669"/>
    <property type="project" value="UniProtKB-KW"/>
</dbReference>
<dbReference type="PROSITE" id="PS01183">
    <property type="entry name" value="UBIE_1"/>
    <property type="match status" value="1"/>
</dbReference>
<sequence length="241" mass="27309">MSEKEQQRIHGRSDKETRVQEIFSEIAPRYDLLNHLLSANIDRIWRKKAVRALEWKENSSGHYLDSCAGTFDLGLELVRQGEFSGVVISSDFALPMLKKGLDKITEGILPVCGDALQMPFSAQSFDGAMVGFGIRNLADLDTGFRELARVLRPGAKLVILEFSVPPNRLLRRFYQFYFHKILPVIGRILSGHTWAYTYLPESVKDFPGPQEVKDRLLRAGFQGVVWRFLTGGMVTIHVAVR</sequence>
<evidence type="ECO:0008006" key="5">
    <source>
        <dbReference type="Google" id="ProtNLM"/>
    </source>
</evidence>
<dbReference type="InterPro" id="IPR023576">
    <property type="entry name" value="UbiE/COQ5_MeTrFase_CS"/>
</dbReference>
<keyword evidence="3" id="KW-0949">S-adenosyl-L-methionine</keyword>
<dbReference type="SUPFAM" id="SSF53335">
    <property type="entry name" value="S-adenosyl-L-methionine-dependent methyltransferases"/>
    <property type="match status" value="1"/>
</dbReference>
<evidence type="ECO:0000313" key="4">
    <source>
        <dbReference type="EMBL" id="SVA70103.1"/>
    </source>
</evidence>
<dbReference type="GO" id="GO:0008168">
    <property type="term" value="F:methyltransferase activity"/>
    <property type="evidence" value="ECO:0007669"/>
    <property type="project" value="UniProtKB-KW"/>
</dbReference>
<keyword evidence="1" id="KW-0489">Methyltransferase</keyword>
<dbReference type="AlphaFoldDB" id="A0A381Y0V6"/>
<name>A0A381Y0V6_9ZZZZ</name>
<dbReference type="PANTHER" id="PTHR43591:SF24">
    <property type="entry name" value="2-METHOXY-6-POLYPRENYL-1,4-BENZOQUINOL METHYLASE, MITOCHONDRIAL"/>
    <property type="match status" value="1"/>
</dbReference>
<keyword evidence="2" id="KW-0808">Transferase</keyword>
<dbReference type="Pfam" id="PF01209">
    <property type="entry name" value="Ubie_methyltran"/>
    <property type="match status" value="1"/>
</dbReference>
<dbReference type="NCBIfam" id="TIGR01934">
    <property type="entry name" value="MenG_MenH_UbiE"/>
    <property type="match status" value="1"/>
</dbReference>
<dbReference type="Gene3D" id="3.40.50.150">
    <property type="entry name" value="Vaccinia Virus protein VP39"/>
    <property type="match status" value="1"/>
</dbReference>
<organism evidence="4">
    <name type="scientific">marine metagenome</name>
    <dbReference type="NCBI Taxonomy" id="408172"/>
    <lineage>
        <taxon>unclassified sequences</taxon>
        <taxon>metagenomes</taxon>
        <taxon>ecological metagenomes</taxon>
    </lineage>
</organism>
<dbReference type="EMBL" id="UINC01016927">
    <property type="protein sequence ID" value="SVA70103.1"/>
    <property type="molecule type" value="Genomic_DNA"/>
</dbReference>
<dbReference type="GO" id="GO:0042181">
    <property type="term" value="P:ketone biosynthetic process"/>
    <property type="evidence" value="ECO:0007669"/>
    <property type="project" value="UniProtKB-ARBA"/>
</dbReference>
<dbReference type="HAMAP" id="MF_01813">
    <property type="entry name" value="MenG_UbiE_methyltr"/>
    <property type="match status" value="1"/>
</dbReference>
<accession>A0A381Y0V6</accession>
<proteinExistence type="inferred from homology"/>
<dbReference type="InterPro" id="IPR004033">
    <property type="entry name" value="UbiE/COQ5_MeTrFase"/>
</dbReference>